<keyword evidence="3" id="KW-0863">Zinc-finger</keyword>
<dbReference type="Proteomes" id="UP000694621">
    <property type="component" value="Unplaced"/>
</dbReference>
<feature type="region of interest" description="Disordered" evidence="6">
    <location>
        <begin position="231"/>
        <end position="302"/>
    </location>
</feature>
<reference evidence="8 11" key="1">
    <citation type="submission" date="2021-07" db="EMBL/GenBank/DDBJ databases">
        <authorList>
            <person name="Imarazene B."/>
            <person name="Zahm M."/>
            <person name="Klopp C."/>
            <person name="Cabau C."/>
            <person name="Beille S."/>
            <person name="Jouanno E."/>
            <person name="Castinel A."/>
            <person name="Lluch J."/>
            <person name="Gil L."/>
            <person name="Kuchtly C."/>
            <person name="Lopez Roques C."/>
            <person name="Donnadieu C."/>
            <person name="Parrinello H."/>
            <person name="Journot L."/>
            <person name="Du K."/>
            <person name="Schartl M."/>
            <person name="Retaux S."/>
            <person name="Guiguen Y."/>
        </authorList>
    </citation>
    <scope>NUCLEOTIDE SEQUENCE [LARGE SCALE GENOMIC DNA]</scope>
    <source>
        <strain evidence="8">Pach_M1</strain>
        <tissue evidence="8">Testis</tissue>
    </source>
</reference>
<dbReference type="PROSITE" id="PS00028">
    <property type="entry name" value="ZINC_FINGER_C2H2_1"/>
    <property type="match status" value="1"/>
</dbReference>
<dbReference type="Proteomes" id="UP000752171">
    <property type="component" value="Unassembled WGS sequence"/>
</dbReference>
<dbReference type="SMART" id="SM00451">
    <property type="entry name" value="ZnF_U1"/>
    <property type="match status" value="3"/>
</dbReference>
<evidence type="ECO:0000256" key="6">
    <source>
        <dbReference type="SAM" id="MobiDB-lite"/>
    </source>
</evidence>
<feature type="compositionally biased region" description="Acidic residues" evidence="6">
    <location>
        <begin position="281"/>
        <end position="296"/>
    </location>
</feature>
<feature type="region of interest" description="Disordered" evidence="6">
    <location>
        <begin position="499"/>
        <end position="531"/>
    </location>
</feature>
<evidence type="ECO:0000256" key="2">
    <source>
        <dbReference type="ARBA" id="ARBA00022723"/>
    </source>
</evidence>
<dbReference type="InterPro" id="IPR056345">
    <property type="entry name" value="Znf-C2H2_CIZ1"/>
</dbReference>
<evidence type="ECO:0000313" key="8">
    <source>
        <dbReference type="EMBL" id="KAG9261913.1"/>
    </source>
</evidence>
<dbReference type="InterPro" id="IPR000690">
    <property type="entry name" value="Matrin/U1-C_Znf_C2H2"/>
</dbReference>
<dbReference type="Ensembl" id="ENSAMXT00005006047.1">
    <property type="protein sequence ID" value="ENSAMXP00005005280.1"/>
    <property type="gene ID" value="ENSAMXG00005003277.1"/>
</dbReference>
<evidence type="ECO:0000256" key="3">
    <source>
        <dbReference type="ARBA" id="ARBA00022771"/>
    </source>
</evidence>
<dbReference type="AlphaFoldDB" id="A0A8B9H5F3"/>
<dbReference type="GO" id="GO:0005634">
    <property type="term" value="C:nucleus"/>
    <property type="evidence" value="ECO:0007669"/>
    <property type="project" value="UniProtKB-SubCell"/>
</dbReference>
<dbReference type="InterPro" id="IPR013087">
    <property type="entry name" value="Znf_C2H2_type"/>
</dbReference>
<sequence>MNEEILRLALIRGGLHTQVSVCQQQEARMLQTKQKQPQHFNMYPQMQQFPRVPSAPILSRMPPTRSPMPPLLSLPNQHPRFHPDHHLSSGPRMPNRPTLRPPSPAAFGIGPCSGNPRSLLGPKPMLQQPVIMPQMPGMPQGHRKQVPPQFLPAGVRPSLLGPAPISAPIGAPLRNANLPFFPRQHHPHGAFNNKVSAYTPPQRKRENGYVPAGRSNVQINRSKTNIQAVKVEKKSEQAAKESLVSSLDQTEPPVKKQKNQGAAEVGEAESSADADSSMIPEQEDEEIRSVEAEEDVEQGRTAEVQVVGSSLKVTIQRSSDSRAFSTGLEEIAAAVGQSVDDDKSKTAGKFFCYICNITCGDQQHFQTHMISLGHQQKMMEIQHLSNTCLATLIPQMQQSIQGTNRDKSQDQQRWCEICQNHFTGDVIEHRRTKQHKMAKVSSRPFCTVCERHFRTPRKFVEHMKSPEHKQKVEELKEERGPEVMEELITVDAIGCFEGEDDYEEDDNEDEEEDAVSQQLPEEMNDSKEYDPETQYGTRFVVPVAGFLCKLCHKFYHFESSARETHCKSLVHYENLQKYKAMLNQPQEEEESMATSPWPNPKNVNDGDADMEDKS</sequence>
<evidence type="ECO:0000313" key="11">
    <source>
        <dbReference type="Proteomes" id="UP000752171"/>
    </source>
</evidence>
<dbReference type="GO" id="GO:0003676">
    <property type="term" value="F:nucleic acid binding"/>
    <property type="evidence" value="ECO:0007669"/>
    <property type="project" value="InterPro"/>
</dbReference>
<dbReference type="EMBL" id="JAICCE010000022">
    <property type="protein sequence ID" value="KAG9261913.1"/>
    <property type="molecule type" value="Genomic_DNA"/>
</dbReference>
<keyword evidence="2" id="KW-0479">Metal-binding</keyword>
<evidence type="ECO:0000256" key="1">
    <source>
        <dbReference type="ARBA" id="ARBA00004123"/>
    </source>
</evidence>
<proteinExistence type="predicted"/>
<evidence type="ECO:0000313" key="10">
    <source>
        <dbReference type="Proteomes" id="UP000694621"/>
    </source>
</evidence>
<evidence type="ECO:0000256" key="4">
    <source>
        <dbReference type="ARBA" id="ARBA00022833"/>
    </source>
</evidence>
<dbReference type="PANTHER" id="PTHR15491:SF12">
    <property type="entry name" value="CDKN1A INTERACTING ZINC FINGER PROTEIN 1B ISOFORM X1-RELATED"/>
    <property type="match status" value="1"/>
</dbReference>
<dbReference type="KEGG" id="amex:103024946"/>
<dbReference type="SMART" id="SM00355">
    <property type="entry name" value="ZnF_C2H2"/>
    <property type="match status" value="2"/>
</dbReference>
<organism evidence="9 10">
    <name type="scientific">Astyanax mexicanus</name>
    <name type="common">Blind cave fish</name>
    <name type="synonym">Astyanax fasciatus mexicanus</name>
    <dbReference type="NCBI Taxonomy" id="7994"/>
    <lineage>
        <taxon>Eukaryota</taxon>
        <taxon>Metazoa</taxon>
        <taxon>Chordata</taxon>
        <taxon>Craniata</taxon>
        <taxon>Vertebrata</taxon>
        <taxon>Euteleostomi</taxon>
        <taxon>Actinopterygii</taxon>
        <taxon>Neopterygii</taxon>
        <taxon>Teleostei</taxon>
        <taxon>Ostariophysi</taxon>
        <taxon>Characiformes</taxon>
        <taxon>Characoidei</taxon>
        <taxon>Acestrorhamphidae</taxon>
        <taxon>Acestrorhamphinae</taxon>
        <taxon>Astyanax</taxon>
    </lineage>
</organism>
<dbReference type="Gene3D" id="3.30.160.60">
    <property type="entry name" value="Classic Zinc Finger"/>
    <property type="match status" value="2"/>
</dbReference>
<keyword evidence="5" id="KW-0539">Nucleus</keyword>
<feature type="domain" description="Matrin-type" evidence="7">
    <location>
        <begin position="546"/>
        <end position="577"/>
    </location>
</feature>
<dbReference type="Pfam" id="PF23330">
    <property type="entry name" value="zf-C2H2_14"/>
    <property type="match status" value="1"/>
</dbReference>
<feature type="region of interest" description="Disordered" evidence="6">
    <location>
        <begin position="584"/>
        <end position="614"/>
    </location>
</feature>
<dbReference type="OMA" id="CTVCERH"/>
<dbReference type="GO" id="GO:0008270">
    <property type="term" value="F:zinc ion binding"/>
    <property type="evidence" value="ECO:0007669"/>
    <property type="project" value="UniProtKB-KW"/>
</dbReference>
<dbReference type="InterPro" id="IPR026811">
    <property type="entry name" value="CIZ1"/>
</dbReference>
<evidence type="ECO:0000256" key="5">
    <source>
        <dbReference type="ARBA" id="ARBA00023242"/>
    </source>
</evidence>
<feature type="compositionally biased region" description="Acidic residues" evidence="6">
    <location>
        <begin position="499"/>
        <end position="514"/>
    </location>
</feature>
<protein>
    <submittedName>
        <fullName evidence="9">CDKN1A interacting zinc finger protein 1</fullName>
    </submittedName>
    <submittedName>
        <fullName evidence="8">Cip1-interacting zinc finger protein-like isoform X1</fullName>
    </submittedName>
</protein>
<dbReference type="PANTHER" id="PTHR15491">
    <property type="match status" value="1"/>
</dbReference>
<comment type="subcellular location">
    <subcellularLocation>
        <location evidence="1">Nucleus</location>
    </subcellularLocation>
</comment>
<name>A0A8B9H5F3_ASTMX</name>
<dbReference type="InterPro" id="IPR003604">
    <property type="entry name" value="Matrin/U1-like-C_Znf_C2H2"/>
</dbReference>
<keyword evidence="4" id="KW-0862">Zinc</keyword>
<dbReference type="PROSITE" id="PS50171">
    <property type="entry name" value="ZF_MATRIN"/>
    <property type="match status" value="1"/>
</dbReference>
<reference evidence="9" key="2">
    <citation type="submission" date="2025-05" db="UniProtKB">
        <authorList>
            <consortium name="Ensembl"/>
        </authorList>
    </citation>
    <scope>IDENTIFICATION</scope>
</reference>
<gene>
    <name evidence="8" type="primary">CIZ1</name>
    <name evidence="8" type="ORF">AMEX_G25527</name>
</gene>
<accession>A0A8B9H5F3</accession>
<evidence type="ECO:0000259" key="7">
    <source>
        <dbReference type="PROSITE" id="PS50171"/>
    </source>
</evidence>
<evidence type="ECO:0000313" key="9">
    <source>
        <dbReference type="Ensembl" id="ENSAMXP00005005280.1"/>
    </source>
</evidence>
<dbReference type="OrthoDB" id="6378952at2759"/>
<dbReference type="InterPro" id="IPR036236">
    <property type="entry name" value="Znf_C2H2_sf"/>
</dbReference>
<dbReference type="SUPFAM" id="SSF57667">
    <property type="entry name" value="beta-beta-alpha zinc fingers"/>
    <property type="match status" value="2"/>
</dbReference>